<dbReference type="Proteomes" id="UP000317835">
    <property type="component" value="Chromosome"/>
</dbReference>
<keyword evidence="3" id="KW-1185">Reference proteome</keyword>
<evidence type="ECO:0000256" key="1">
    <source>
        <dbReference type="SAM" id="MobiDB-lite"/>
    </source>
</evidence>
<sequence length="79" mass="7486">MKPLPETLSALGLLAALSIGLAGCGGGGDAGIDEGIDVSDPAPIEGGDPVGSADPAAEEVDPIPVDPEPADPGFGDPGP</sequence>
<dbReference type="EMBL" id="CP036426">
    <property type="protein sequence ID" value="QDV33301.1"/>
    <property type="molecule type" value="Genomic_DNA"/>
</dbReference>
<dbReference type="AlphaFoldDB" id="A0A518GXJ0"/>
<protein>
    <submittedName>
        <fullName evidence="2">Uncharacterized protein</fullName>
    </submittedName>
</protein>
<dbReference type="KEGG" id="tpla:ElP_11440"/>
<name>A0A518GXJ0_9BACT</name>
<evidence type="ECO:0000313" key="2">
    <source>
        <dbReference type="EMBL" id="QDV33301.1"/>
    </source>
</evidence>
<dbReference type="RefSeq" id="WP_145267694.1">
    <property type="nucleotide sequence ID" value="NZ_CP036426.1"/>
</dbReference>
<evidence type="ECO:0000313" key="3">
    <source>
        <dbReference type="Proteomes" id="UP000317835"/>
    </source>
</evidence>
<feature type="region of interest" description="Disordered" evidence="1">
    <location>
        <begin position="26"/>
        <end position="79"/>
    </location>
</feature>
<gene>
    <name evidence="2" type="ORF">ElP_11440</name>
</gene>
<organism evidence="2 3">
    <name type="scientific">Tautonia plasticadhaerens</name>
    <dbReference type="NCBI Taxonomy" id="2527974"/>
    <lineage>
        <taxon>Bacteria</taxon>
        <taxon>Pseudomonadati</taxon>
        <taxon>Planctomycetota</taxon>
        <taxon>Planctomycetia</taxon>
        <taxon>Isosphaerales</taxon>
        <taxon>Isosphaeraceae</taxon>
        <taxon>Tautonia</taxon>
    </lineage>
</organism>
<dbReference type="PROSITE" id="PS51257">
    <property type="entry name" value="PROKAR_LIPOPROTEIN"/>
    <property type="match status" value="1"/>
</dbReference>
<reference evidence="2 3" key="1">
    <citation type="submission" date="2019-02" db="EMBL/GenBank/DDBJ databases">
        <title>Deep-cultivation of Planctomycetes and their phenomic and genomic characterization uncovers novel biology.</title>
        <authorList>
            <person name="Wiegand S."/>
            <person name="Jogler M."/>
            <person name="Boedeker C."/>
            <person name="Pinto D."/>
            <person name="Vollmers J."/>
            <person name="Rivas-Marin E."/>
            <person name="Kohn T."/>
            <person name="Peeters S.H."/>
            <person name="Heuer A."/>
            <person name="Rast P."/>
            <person name="Oberbeckmann S."/>
            <person name="Bunk B."/>
            <person name="Jeske O."/>
            <person name="Meyerdierks A."/>
            <person name="Storesund J.E."/>
            <person name="Kallscheuer N."/>
            <person name="Luecker S."/>
            <person name="Lage O.M."/>
            <person name="Pohl T."/>
            <person name="Merkel B.J."/>
            <person name="Hornburger P."/>
            <person name="Mueller R.-W."/>
            <person name="Bruemmer F."/>
            <person name="Labrenz M."/>
            <person name="Spormann A.M."/>
            <person name="Op den Camp H."/>
            <person name="Overmann J."/>
            <person name="Amann R."/>
            <person name="Jetten M.S.M."/>
            <person name="Mascher T."/>
            <person name="Medema M.H."/>
            <person name="Devos D.P."/>
            <person name="Kaster A.-K."/>
            <person name="Ovreas L."/>
            <person name="Rohde M."/>
            <person name="Galperin M.Y."/>
            <person name="Jogler C."/>
        </authorList>
    </citation>
    <scope>NUCLEOTIDE SEQUENCE [LARGE SCALE GENOMIC DNA]</scope>
    <source>
        <strain evidence="2 3">ElP</strain>
    </source>
</reference>
<proteinExistence type="predicted"/>
<accession>A0A518GXJ0</accession>